<dbReference type="GO" id="GO:0030245">
    <property type="term" value="P:cellulose catabolic process"/>
    <property type="evidence" value="ECO:0007669"/>
    <property type="project" value="UniProtKB-KW"/>
</dbReference>
<dbReference type="EC" id="3.2.1.4" evidence="3"/>
<feature type="domain" description="Glycoside hydrolase family 9" evidence="10">
    <location>
        <begin position="31"/>
        <end position="487"/>
    </location>
</feature>
<evidence type="ECO:0000256" key="6">
    <source>
        <dbReference type="ARBA" id="ARBA00023277"/>
    </source>
</evidence>
<dbReference type="Pfam" id="PF00759">
    <property type="entry name" value="Glyco_hydro_9"/>
    <property type="match status" value="1"/>
</dbReference>
<dbReference type="EnsemblPlants" id="Pp3c3_27100V3.1">
    <property type="protein sequence ID" value="Pp3c3_27100V3.1"/>
    <property type="gene ID" value="Pp3c3_27100"/>
</dbReference>
<reference evidence="11 13" key="1">
    <citation type="journal article" date="2008" name="Science">
        <title>The Physcomitrella genome reveals evolutionary insights into the conquest of land by plants.</title>
        <authorList>
            <person name="Rensing S."/>
            <person name="Lang D."/>
            <person name="Zimmer A."/>
            <person name="Terry A."/>
            <person name="Salamov A."/>
            <person name="Shapiro H."/>
            <person name="Nishiyama T."/>
            <person name="Perroud P.-F."/>
            <person name="Lindquist E."/>
            <person name="Kamisugi Y."/>
            <person name="Tanahashi T."/>
            <person name="Sakakibara K."/>
            <person name="Fujita T."/>
            <person name="Oishi K."/>
            <person name="Shin-I T."/>
            <person name="Kuroki Y."/>
            <person name="Toyoda A."/>
            <person name="Suzuki Y."/>
            <person name="Hashimoto A."/>
            <person name="Yamaguchi K."/>
            <person name="Sugano A."/>
            <person name="Kohara Y."/>
            <person name="Fujiyama A."/>
            <person name="Anterola A."/>
            <person name="Aoki S."/>
            <person name="Ashton N."/>
            <person name="Barbazuk W.B."/>
            <person name="Barker E."/>
            <person name="Bennetzen J."/>
            <person name="Bezanilla M."/>
            <person name="Blankenship R."/>
            <person name="Cho S.H."/>
            <person name="Dutcher S."/>
            <person name="Estelle M."/>
            <person name="Fawcett J.A."/>
            <person name="Gundlach H."/>
            <person name="Hanada K."/>
            <person name="Heyl A."/>
            <person name="Hicks K.A."/>
            <person name="Hugh J."/>
            <person name="Lohr M."/>
            <person name="Mayer K."/>
            <person name="Melkozernov A."/>
            <person name="Murata T."/>
            <person name="Nelson D."/>
            <person name="Pils B."/>
            <person name="Prigge M."/>
            <person name="Reiss B."/>
            <person name="Renner T."/>
            <person name="Rombauts S."/>
            <person name="Rushton P."/>
            <person name="Sanderfoot A."/>
            <person name="Schween G."/>
            <person name="Shiu S.-H."/>
            <person name="Stueber K."/>
            <person name="Theodoulou F.L."/>
            <person name="Tu H."/>
            <person name="Van de Peer Y."/>
            <person name="Verrier P.J."/>
            <person name="Waters E."/>
            <person name="Wood A."/>
            <person name="Yang L."/>
            <person name="Cove D."/>
            <person name="Cuming A."/>
            <person name="Hasebe M."/>
            <person name="Lucas S."/>
            <person name="Mishler D.B."/>
            <person name="Reski R."/>
            <person name="Grigoriev I."/>
            <person name="Quatrano R.S."/>
            <person name="Boore J.L."/>
        </authorList>
    </citation>
    <scope>NUCLEOTIDE SEQUENCE [LARGE SCALE GENOMIC DNA]</scope>
    <source>
        <strain evidence="12 13">cv. Gransden 2004</strain>
    </source>
</reference>
<keyword evidence="8" id="KW-0624">Polysaccharide degradation</keyword>
<proteinExistence type="inferred from homology"/>
<dbReference type="FunFam" id="1.50.10.10:FF:000020">
    <property type="entry name" value="Endoglucanase"/>
    <property type="match status" value="1"/>
</dbReference>
<accession>A0A2K1KW66</accession>
<keyword evidence="4" id="KW-0378">Hydrolase</keyword>
<evidence type="ECO:0000313" key="11">
    <source>
        <dbReference type="EMBL" id="PNR58035.1"/>
    </source>
</evidence>
<dbReference type="InterPro" id="IPR001701">
    <property type="entry name" value="Glyco_hydro_9"/>
</dbReference>
<reference evidence="11 13" key="2">
    <citation type="journal article" date="2018" name="Plant J.">
        <title>The Physcomitrella patens chromosome-scale assembly reveals moss genome structure and evolution.</title>
        <authorList>
            <person name="Lang D."/>
            <person name="Ullrich K.K."/>
            <person name="Murat F."/>
            <person name="Fuchs J."/>
            <person name="Jenkins J."/>
            <person name="Haas F.B."/>
            <person name="Piednoel M."/>
            <person name="Gundlach H."/>
            <person name="Van Bel M."/>
            <person name="Meyberg R."/>
            <person name="Vives C."/>
            <person name="Morata J."/>
            <person name="Symeonidi A."/>
            <person name="Hiss M."/>
            <person name="Muchero W."/>
            <person name="Kamisugi Y."/>
            <person name="Saleh O."/>
            <person name="Blanc G."/>
            <person name="Decker E.L."/>
            <person name="van Gessel N."/>
            <person name="Grimwood J."/>
            <person name="Hayes R.D."/>
            <person name="Graham S.W."/>
            <person name="Gunter L.E."/>
            <person name="McDaniel S.F."/>
            <person name="Hoernstein S.N.W."/>
            <person name="Larsson A."/>
            <person name="Li F.W."/>
            <person name="Perroud P.F."/>
            <person name="Phillips J."/>
            <person name="Ranjan P."/>
            <person name="Rokshar D.S."/>
            <person name="Rothfels C.J."/>
            <person name="Schneider L."/>
            <person name="Shu S."/>
            <person name="Stevenson D.W."/>
            <person name="Thummler F."/>
            <person name="Tillich M."/>
            <person name="Villarreal Aguilar J.C."/>
            <person name="Widiez T."/>
            <person name="Wong G.K."/>
            <person name="Wymore A."/>
            <person name="Zhang Y."/>
            <person name="Zimmer A.D."/>
            <person name="Quatrano R.S."/>
            <person name="Mayer K.F.X."/>
            <person name="Goodstein D."/>
            <person name="Casacuberta J.M."/>
            <person name="Vandepoele K."/>
            <person name="Reski R."/>
            <person name="Cuming A.C."/>
            <person name="Tuskan G.A."/>
            <person name="Maumus F."/>
            <person name="Salse J."/>
            <person name="Schmutz J."/>
            <person name="Rensing S.A."/>
        </authorList>
    </citation>
    <scope>NUCLEOTIDE SEQUENCE [LARGE SCALE GENOMIC DNA]</scope>
    <source>
        <strain evidence="12 13">cv. Gransden 2004</strain>
    </source>
</reference>
<evidence type="ECO:0000256" key="1">
    <source>
        <dbReference type="ARBA" id="ARBA00000966"/>
    </source>
</evidence>
<evidence type="ECO:0000256" key="2">
    <source>
        <dbReference type="ARBA" id="ARBA00007072"/>
    </source>
</evidence>
<evidence type="ECO:0000256" key="4">
    <source>
        <dbReference type="ARBA" id="ARBA00022801"/>
    </source>
</evidence>
<evidence type="ECO:0000256" key="3">
    <source>
        <dbReference type="ARBA" id="ARBA00012601"/>
    </source>
</evidence>
<dbReference type="RefSeq" id="XP_024371756.1">
    <property type="nucleotide sequence ID" value="XM_024515988.2"/>
</dbReference>
<keyword evidence="9" id="KW-0732">Signal</keyword>
<keyword evidence="13" id="KW-1185">Reference proteome</keyword>
<keyword evidence="7" id="KW-0326">Glycosidase</keyword>
<evidence type="ECO:0000313" key="12">
    <source>
        <dbReference type="EnsemblPlants" id="Pp3c3_27100V3.1"/>
    </source>
</evidence>
<keyword evidence="6" id="KW-0119">Carbohydrate metabolism</keyword>
<reference evidence="12" key="3">
    <citation type="submission" date="2020-12" db="UniProtKB">
        <authorList>
            <consortium name="EnsemblPlants"/>
        </authorList>
    </citation>
    <scope>IDENTIFICATION</scope>
</reference>
<dbReference type="KEGG" id="ppp:112280461"/>
<evidence type="ECO:0000313" key="13">
    <source>
        <dbReference type="Proteomes" id="UP000006727"/>
    </source>
</evidence>
<dbReference type="InterPro" id="IPR008928">
    <property type="entry name" value="6-hairpin_glycosidase_sf"/>
</dbReference>
<dbReference type="OMA" id="WGASWIY"/>
<dbReference type="OrthoDB" id="10257085at2759"/>
<dbReference type="SUPFAM" id="SSF48208">
    <property type="entry name" value="Six-hairpin glycosidases"/>
    <property type="match status" value="1"/>
</dbReference>
<dbReference type="PANTHER" id="PTHR22298">
    <property type="entry name" value="ENDO-1,4-BETA-GLUCANASE"/>
    <property type="match status" value="1"/>
</dbReference>
<dbReference type="GO" id="GO:0008810">
    <property type="term" value="F:cellulase activity"/>
    <property type="evidence" value="ECO:0007669"/>
    <property type="project" value="UniProtKB-EC"/>
</dbReference>
<sequence>MRLSNLHLLVVAALAWPSLVSMALAFSRADYADALDKSIIFFDLQRSGRLPSWQRLRWRGNSALNDGRSNNVDLSGGYYDAGDNVKFGLPMAFSVSMLSWGAVEFGDALRMTGQRGNTLNAIRWGTDYLLKASARPNELWVQVGDPNSDHQCWQRPEEMDTPRNAYKVDAVRPGSDVAGETAAALASASIAFRDIDNAYSARLLSRARQVFAFADRYRGKYSDVLGGVVCPFYCSYSGYMDELVWGAAWLYRATRENGYLKYLIRNGNALGGSTQSVNQFSWDNKYAGAQVLLAQFVMQGVNGLQGYNDRADSYICAVLPRSISWSSQLQFSPGGMLYTMGQLNMQYVTSSSFLLTTYARYLSAARRTVNCGGRQVTAAQLFSAAQRQVDYMLGRNPRGLSYMIGFGRNPTRVHHRAASLPSIRTSPQKIECKLGFNWFNSWNPNPNVATGAVIGGPDQGDNIYDSRSNYAQMEPATYVNAPVVGVLSELAVGRRY</sequence>
<protein>
    <recommendedName>
        <fullName evidence="3">cellulase</fullName>
        <ecNumber evidence="3">3.2.1.4</ecNumber>
    </recommendedName>
</protein>
<evidence type="ECO:0000256" key="7">
    <source>
        <dbReference type="ARBA" id="ARBA00023295"/>
    </source>
</evidence>
<name>A0A2K1KW66_PHYPA</name>
<gene>
    <name evidence="12" type="primary">LOC112280461</name>
    <name evidence="11" type="ORF">PHYPA_005030</name>
</gene>
<dbReference type="InterPro" id="IPR012341">
    <property type="entry name" value="6hp_glycosidase-like_sf"/>
</dbReference>
<evidence type="ECO:0000259" key="10">
    <source>
        <dbReference type="Pfam" id="PF00759"/>
    </source>
</evidence>
<dbReference type="GeneID" id="112280461"/>
<dbReference type="STRING" id="3218.A0A2K1KW66"/>
<dbReference type="Gramene" id="Pp3c3_27100V3.2">
    <property type="protein sequence ID" value="Pp3c3_27100V3.2"/>
    <property type="gene ID" value="Pp3c3_27100"/>
</dbReference>
<dbReference type="EnsemblPlants" id="Pp3c3_27100V3.2">
    <property type="protein sequence ID" value="Pp3c3_27100V3.2"/>
    <property type="gene ID" value="Pp3c3_27100"/>
</dbReference>
<evidence type="ECO:0000256" key="5">
    <source>
        <dbReference type="ARBA" id="ARBA00023001"/>
    </source>
</evidence>
<keyword evidence="5" id="KW-0136">Cellulose degradation</keyword>
<dbReference type="Gene3D" id="1.50.10.10">
    <property type="match status" value="1"/>
</dbReference>
<organism evidence="11">
    <name type="scientific">Physcomitrium patens</name>
    <name type="common">Spreading-leaved earth moss</name>
    <name type="synonym">Physcomitrella patens</name>
    <dbReference type="NCBI Taxonomy" id="3218"/>
    <lineage>
        <taxon>Eukaryota</taxon>
        <taxon>Viridiplantae</taxon>
        <taxon>Streptophyta</taxon>
        <taxon>Embryophyta</taxon>
        <taxon>Bryophyta</taxon>
        <taxon>Bryophytina</taxon>
        <taxon>Bryopsida</taxon>
        <taxon>Funariidae</taxon>
        <taxon>Funariales</taxon>
        <taxon>Funariaceae</taxon>
        <taxon>Physcomitrium</taxon>
    </lineage>
</organism>
<comment type="similarity">
    <text evidence="2">Belongs to the glycosyl hydrolase 9 (cellulase E) family.</text>
</comment>
<dbReference type="Proteomes" id="UP000006727">
    <property type="component" value="Chromosome 3"/>
</dbReference>
<evidence type="ECO:0000256" key="8">
    <source>
        <dbReference type="ARBA" id="ARBA00023326"/>
    </source>
</evidence>
<comment type="catalytic activity">
    <reaction evidence="1">
        <text>Endohydrolysis of (1-&gt;4)-beta-D-glucosidic linkages in cellulose, lichenin and cereal beta-D-glucans.</text>
        <dbReference type="EC" id="3.2.1.4"/>
    </reaction>
</comment>
<feature type="signal peptide" evidence="9">
    <location>
        <begin position="1"/>
        <end position="25"/>
    </location>
</feature>
<feature type="chain" id="PRO_5043158360" description="cellulase" evidence="9">
    <location>
        <begin position="26"/>
        <end position="496"/>
    </location>
</feature>
<dbReference type="EMBL" id="ABEU02000003">
    <property type="protein sequence ID" value="PNR58035.1"/>
    <property type="molecule type" value="Genomic_DNA"/>
</dbReference>
<evidence type="ECO:0000256" key="9">
    <source>
        <dbReference type="SAM" id="SignalP"/>
    </source>
</evidence>
<dbReference type="AlphaFoldDB" id="A0A2K1KW66"/>
<dbReference type="Gramene" id="Pp3c3_27100V3.1">
    <property type="protein sequence ID" value="Pp3c3_27100V3.1"/>
    <property type="gene ID" value="Pp3c3_27100"/>
</dbReference>
<dbReference type="PaxDb" id="3218-PP1S376_19V6.1"/>
<dbReference type="FunCoup" id="A0A2K1KW66">
    <property type="interactions" value="440"/>
</dbReference>